<feature type="domain" description="Tryptophan synthase beta chain-like PALP" evidence="4">
    <location>
        <begin position="56"/>
        <end position="159"/>
    </location>
</feature>
<dbReference type="OrthoDB" id="271064at2759"/>
<dbReference type="GO" id="GO:0030170">
    <property type="term" value="F:pyridoxal phosphate binding"/>
    <property type="evidence" value="ECO:0007669"/>
    <property type="project" value="TreeGrafter"/>
</dbReference>
<sequence>MADESTCAPLTRASVVNAHELIKSRIHKTPVFTSRFLNQLASTEQAGSQRPAKPILRLWFKCENLQRIGAFKARGAFHAIEKLKQEPSWLENGGAKKGVVCNHAQAVALAARESQITAHIVMPETSSPVKIQSVREYSASLILCGRFEREACAAEIMAKTGARGGGLLAGTALSCEGTGIRVYGAEPEFEGADDGRRGFLSGERVTHVESNTIADGLMGKLGVLPWEIIYERRLVDMMYAVTEENILDAMKLIFERLKLVVEPAAAVPLAVVLYNEEFRGMVEREAGEKGWDVGIILSGGNVGVGRISDLFARK</sequence>
<dbReference type="GO" id="GO:0018114">
    <property type="term" value="F:threonine racemase activity"/>
    <property type="evidence" value="ECO:0007669"/>
    <property type="project" value="TreeGrafter"/>
</dbReference>
<name>A0A9W4JSA7_9EURO</name>
<dbReference type="InterPro" id="IPR036052">
    <property type="entry name" value="TrpB-like_PALP_sf"/>
</dbReference>
<evidence type="ECO:0000256" key="2">
    <source>
        <dbReference type="ARBA" id="ARBA00010869"/>
    </source>
</evidence>
<dbReference type="PANTHER" id="PTHR43050">
    <property type="entry name" value="SERINE / THREONINE RACEMASE FAMILY MEMBER"/>
    <property type="match status" value="1"/>
</dbReference>
<feature type="domain" description="Tryptophan synthase beta chain-like PALP" evidence="4">
    <location>
        <begin position="163"/>
        <end position="275"/>
    </location>
</feature>
<dbReference type="InterPro" id="IPR001926">
    <property type="entry name" value="TrpB-like_PALP"/>
</dbReference>
<organism evidence="5 6">
    <name type="scientific">Penicillium salamii</name>
    <dbReference type="NCBI Taxonomy" id="1612424"/>
    <lineage>
        <taxon>Eukaryota</taxon>
        <taxon>Fungi</taxon>
        <taxon>Dikarya</taxon>
        <taxon>Ascomycota</taxon>
        <taxon>Pezizomycotina</taxon>
        <taxon>Eurotiomycetes</taxon>
        <taxon>Eurotiomycetidae</taxon>
        <taxon>Eurotiales</taxon>
        <taxon>Aspergillaceae</taxon>
        <taxon>Penicillium</taxon>
    </lineage>
</organism>
<dbReference type="Pfam" id="PF00291">
    <property type="entry name" value="PALP"/>
    <property type="match status" value="2"/>
</dbReference>
<dbReference type="PANTHER" id="PTHR43050:SF1">
    <property type="entry name" value="SERINE RACEMASE"/>
    <property type="match status" value="1"/>
</dbReference>
<dbReference type="GO" id="GO:0005524">
    <property type="term" value="F:ATP binding"/>
    <property type="evidence" value="ECO:0007669"/>
    <property type="project" value="TreeGrafter"/>
</dbReference>
<dbReference type="Proteomes" id="UP001152646">
    <property type="component" value="Unassembled WGS sequence"/>
</dbReference>
<dbReference type="Gene3D" id="3.40.50.1100">
    <property type="match status" value="3"/>
</dbReference>
<comment type="caution">
    <text evidence="5">The sequence shown here is derived from an EMBL/GenBank/DDBJ whole genome shotgun (WGS) entry which is preliminary data.</text>
</comment>
<dbReference type="SUPFAM" id="SSF53686">
    <property type="entry name" value="Tryptophan synthase beta subunit-like PLP-dependent enzymes"/>
    <property type="match status" value="1"/>
</dbReference>
<keyword evidence="3" id="KW-0663">Pyridoxal phosphate</keyword>
<reference evidence="5" key="1">
    <citation type="submission" date="2021-07" db="EMBL/GenBank/DDBJ databases">
        <authorList>
            <person name="Branca A.L. A."/>
        </authorList>
    </citation>
    <scope>NUCLEOTIDE SEQUENCE</scope>
</reference>
<dbReference type="GO" id="GO:0000287">
    <property type="term" value="F:magnesium ion binding"/>
    <property type="evidence" value="ECO:0007669"/>
    <property type="project" value="TreeGrafter"/>
</dbReference>
<dbReference type="GO" id="GO:0003941">
    <property type="term" value="F:L-serine ammonia-lyase activity"/>
    <property type="evidence" value="ECO:0007669"/>
    <property type="project" value="TreeGrafter"/>
</dbReference>
<dbReference type="AlphaFoldDB" id="A0A9W4JSA7"/>
<gene>
    <name evidence="5" type="ORF">PSALAMII_LOCUS9024</name>
</gene>
<evidence type="ECO:0000313" key="6">
    <source>
        <dbReference type="Proteomes" id="UP001152646"/>
    </source>
</evidence>
<dbReference type="EMBL" id="CAJVPA010000217">
    <property type="protein sequence ID" value="CAG8409559.1"/>
    <property type="molecule type" value="Genomic_DNA"/>
</dbReference>
<proteinExistence type="inferred from homology"/>
<evidence type="ECO:0000256" key="3">
    <source>
        <dbReference type="ARBA" id="ARBA00022898"/>
    </source>
</evidence>
<protein>
    <recommendedName>
        <fullName evidence="4">Tryptophan synthase beta chain-like PALP domain-containing protein</fullName>
    </recommendedName>
</protein>
<evidence type="ECO:0000259" key="4">
    <source>
        <dbReference type="Pfam" id="PF00291"/>
    </source>
</evidence>
<evidence type="ECO:0000313" key="5">
    <source>
        <dbReference type="EMBL" id="CAG8409559.1"/>
    </source>
</evidence>
<dbReference type="GO" id="GO:0008721">
    <property type="term" value="F:D-serine ammonia-lyase activity"/>
    <property type="evidence" value="ECO:0007669"/>
    <property type="project" value="TreeGrafter"/>
</dbReference>
<accession>A0A9W4JSA7</accession>
<evidence type="ECO:0000256" key="1">
    <source>
        <dbReference type="ARBA" id="ARBA00001933"/>
    </source>
</evidence>
<dbReference type="GO" id="GO:0030378">
    <property type="term" value="F:serine racemase activity"/>
    <property type="evidence" value="ECO:0007669"/>
    <property type="project" value="TreeGrafter"/>
</dbReference>
<comment type="cofactor">
    <cofactor evidence="1">
        <name>pyridoxal 5'-phosphate</name>
        <dbReference type="ChEBI" id="CHEBI:597326"/>
    </cofactor>
</comment>
<comment type="similarity">
    <text evidence="2">Belongs to the serine/threonine dehydratase family.</text>
</comment>